<feature type="domain" description="FecR protein" evidence="2">
    <location>
        <begin position="61"/>
        <end position="163"/>
    </location>
</feature>
<dbReference type="Pfam" id="PF04773">
    <property type="entry name" value="FecR"/>
    <property type="match status" value="1"/>
</dbReference>
<feature type="chain" id="PRO_5046683949" evidence="1">
    <location>
        <begin position="23"/>
        <end position="458"/>
    </location>
</feature>
<evidence type="ECO:0000256" key="1">
    <source>
        <dbReference type="SAM" id="SignalP"/>
    </source>
</evidence>
<reference evidence="3 4" key="1">
    <citation type="submission" date="2023-05" db="EMBL/GenBank/DDBJ databases">
        <authorList>
            <person name="Yin Y."/>
            <person name="Lu Z."/>
        </authorList>
    </citation>
    <scope>NUCLEOTIDE SEQUENCE [LARGE SCALE GENOMIC DNA]</scope>
    <source>
        <strain evidence="3 4">ZM22</strain>
    </source>
</reference>
<keyword evidence="1" id="KW-0732">Signal</keyword>
<name>A0ABY8SPN4_9BURK</name>
<sequence>MKIQTSLVILAAAWALSSIGFAQERLPAVAYVSLVVGQVSLVRSNGETLPVQRGLNLHESDRLVTGEDGMVMLVFVDEGRVALRSGSELLIRKYKYDTDGADSDLRLELLKGTIRQISGKAAKRQPERYHLNTPVAAIGVRGTDFLAKADNAAVRTYVHEGAITVQSRLAPQEPVLSKAGEGRYLMAYGEGHLEQHTLKLAELEQSFSIQLTPSAAGGVAVAKNQARTSAGNSEDASTSTSVLVTRASASVQTAQSPDWAGITLTKPELPPIGSGKPDVPDHVVELPEKQFTALVWGRSYENPKSLPLTLPLAYATASAGRAVTVGEPLAYALWREGVAGTPMAAGLNGTANFALAAGEGYYTSTAGNVQMVQLSDARLQVNFDRSQFQTSMNIGTAGLPNQHLQVGGAINTDGVFLGRAPNQRVAGALSLDGAQAGYLFQVDATGGAYKGITLWNKK</sequence>
<dbReference type="PANTHER" id="PTHR38731">
    <property type="entry name" value="LIPL45-RELATED LIPOPROTEIN-RELATED"/>
    <property type="match status" value="1"/>
</dbReference>
<protein>
    <submittedName>
        <fullName evidence="3">FecR domain-containing protein</fullName>
    </submittedName>
</protein>
<accession>A0ABY8SPN4</accession>
<organism evidence="3 4">
    <name type="scientific">Comamonas resistens</name>
    <dbReference type="NCBI Taxonomy" id="3046670"/>
    <lineage>
        <taxon>Bacteria</taxon>
        <taxon>Pseudomonadati</taxon>
        <taxon>Pseudomonadota</taxon>
        <taxon>Betaproteobacteria</taxon>
        <taxon>Burkholderiales</taxon>
        <taxon>Comamonadaceae</taxon>
        <taxon>Comamonas</taxon>
    </lineage>
</organism>
<dbReference type="EMBL" id="CP125947">
    <property type="protein sequence ID" value="WHS64893.1"/>
    <property type="molecule type" value="Genomic_DNA"/>
</dbReference>
<dbReference type="Proteomes" id="UP001240697">
    <property type="component" value="Chromosome"/>
</dbReference>
<dbReference type="Gene3D" id="2.60.120.1440">
    <property type="match status" value="1"/>
</dbReference>
<dbReference type="RefSeq" id="WP_283486005.1">
    <property type="nucleotide sequence ID" value="NZ_CP125947.1"/>
</dbReference>
<evidence type="ECO:0000313" key="4">
    <source>
        <dbReference type="Proteomes" id="UP001240697"/>
    </source>
</evidence>
<dbReference type="InterPro" id="IPR006860">
    <property type="entry name" value="FecR"/>
</dbReference>
<evidence type="ECO:0000313" key="3">
    <source>
        <dbReference type="EMBL" id="WHS64893.1"/>
    </source>
</evidence>
<feature type="signal peptide" evidence="1">
    <location>
        <begin position="1"/>
        <end position="22"/>
    </location>
</feature>
<evidence type="ECO:0000259" key="2">
    <source>
        <dbReference type="Pfam" id="PF04773"/>
    </source>
</evidence>
<keyword evidence="4" id="KW-1185">Reference proteome</keyword>
<proteinExistence type="predicted"/>
<dbReference type="PANTHER" id="PTHR38731:SF1">
    <property type="entry name" value="FECR PROTEIN DOMAIN-CONTAINING PROTEIN"/>
    <property type="match status" value="1"/>
</dbReference>
<gene>
    <name evidence="3" type="ORF">QMY55_20775</name>
</gene>